<comment type="pathway">
    <text evidence="1 10">Sulfur metabolism; glutathione biosynthesis; glutathione from L-cysteine and L-glutamate: step 1/2.</text>
</comment>
<evidence type="ECO:0000256" key="9">
    <source>
        <dbReference type="ARBA" id="ARBA00032122"/>
    </source>
</evidence>
<dbReference type="GO" id="GO:0004357">
    <property type="term" value="F:glutamate-cysteine ligase activity"/>
    <property type="evidence" value="ECO:0007669"/>
    <property type="project" value="UniProtKB-UniRule"/>
</dbReference>
<keyword evidence="12" id="KW-1185">Reference proteome</keyword>
<dbReference type="PANTHER" id="PTHR11164">
    <property type="entry name" value="GLUTAMATE CYSTEINE LIGASE"/>
    <property type="match status" value="1"/>
</dbReference>
<dbReference type="OrthoDB" id="7939818at2759"/>
<evidence type="ECO:0000256" key="3">
    <source>
        <dbReference type="ARBA" id="ARBA00012220"/>
    </source>
</evidence>
<evidence type="ECO:0000256" key="5">
    <source>
        <dbReference type="ARBA" id="ARBA00022684"/>
    </source>
</evidence>
<keyword evidence="4 10" id="KW-0436">Ligase</keyword>
<dbReference type="Gene3D" id="3.30.590.50">
    <property type="match status" value="2"/>
</dbReference>
<dbReference type="Gene3D" id="1.10.8.960">
    <property type="match status" value="1"/>
</dbReference>
<dbReference type="FunFam" id="3.30.590.50:FF:000002">
    <property type="entry name" value="Glutamate--cysteine ligase catalytic subunit"/>
    <property type="match status" value="1"/>
</dbReference>
<evidence type="ECO:0000256" key="6">
    <source>
        <dbReference type="ARBA" id="ARBA00022741"/>
    </source>
</evidence>
<gene>
    <name evidence="11" type="ORF">OSB1V03_LOCUS1157</name>
</gene>
<dbReference type="GO" id="GO:0017109">
    <property type="term" value="C:glutamate-cysteine ligase complex"/>
    <property type="evidence" value="ECO:0007669"/>
    <property type="project" value="TreeGrafter"/>
</dbReference>
<dbReference type="Pfam" id="PF03074">
    <property type="entry name" value="GCS"/>
    <property type="match status" value="1"/>
</dbReference>
<evidence type="ECO:0000313" key="12">
    <source>
        <dbReference type="Proteomes" id="UP000759131"/>
    </source>
</evidence>
<accession>A0A7R9KF90</accession>
<evidence type="ECO:0000313" key="11">
    <source>
        <dbReference type="EMBL" id="CAD7620676.1"/>
    </source>
</evidence>
<keyword evidence="6 10" id="KW-0547">Nucleotide-binding</keyword>
<evidence type="ECO:0000256" key="8">
    <source>
        <dbReference type="ARBA" id="ARBA00030585"/>
    </source>
</evidence>
<keyword evidence="7 10" id="KW-0067">ATP-binding</keyword>
<protein>
    <recommendedName>
        <fullName evidence="3 10">Glutamate--cysteine ligase</fullName>
        <ecNumber evidence="3 10">6.3.2.2</ecNumber>
    </recommendedName>
    <alternativeName>
        <fullName evidence="9 10">Gamma-ECS</fullName>
    </alternativeName>
    <alternativeName>
        <fullName evidence="8 10">Gamma-glutamylcysteine synthetase</fullName>
    </alternativeName>
</protein>
<keyword evidence="5 10" id="KW-0317">Glutathione biosynthesis</keyword>
<dbReference type="EMBL" id="CAJPIZ010000305">
    <property type="protein sequence ID" value="CAG2101106.1"/>
    <property type="molecule type" value="Genomic_DNA"/>
</dbReference>
<sequence>MTEPLSHPENRKHAPHVRRHGIKQFINIYNQNKDRIDRCFKWGDEIEYVIVRFDHNNKKVRLSLRPKDILEVMDEREAREGPKCEVLWRPEYGSFHIEATPGQPYGHQNEMNGKKSMNCWFNNVENNMKERRRDIKHLLGPDEALLCLGNFPRLGCDDISVPYSSPDPLNSSTGSIFVSDVLTNSAHPRYIKTGYNIVQRREKKITINIPIFKDTKTPDPFIELFNDKESNREAKVDHIYLDAPVLGMGCSCLQVTMQATNIEEAFVLNDQLLPLTPIMTALSAATPIFRGYLSDYDCRLEASSASMDDRTPEERGEKPLKHDKFRIHKSRCAPLNTYLCECNARYNDNPIVYNTEFYDEMISAGVTLSLAQHMAYVFIRDPTVTYWEKLDQNDSTETDHFENIQSTNWQTMRFKPPPLNQQSIGWRVEFRPMEIQMTDFENAAFSVFTILLSRIVLKYKLNFIIPISKIDQNMSTAVKRDAVNRSKFWFRKDIFAQNTLQDVNNNTNSSKTNYERYESEEESYIEMSINEIMNGYGNEFPGLIPLIRDYVKDLSLDAQTYNKVQQYIQLIADRASAKVKTTAKWIRDFVRKHADYKHDSVVNEKITYDLLNTLNRIQNEGINVNEFV</sequence>
<dbReference type="PANTHER" id="PTHR11164:SF0">
    <property type="entry name" value="GLUTAMATE--CYSTEINE LIGASE CATALYTIC SUBUNIT"/>
    <property type="match status" value="1"/>
</dbReference>
<comment type="similarity">
    <text evidence="2 10">Belongs to the glutamate--cysteine ligase type 3 family.</text>
</comment>
<dbReference type="SUPFAM" id="SSF55931">
    <property type="entry name" value="Glutamine synthetase/guanido kinase"/>
    <property type="match status" value="1"/>
</dbReference>
<name>A0A7R9KF90_9ACAR</name>
<dbReference type="UniPathway" id="UPA00142">
    <property type="reaction ID" value="UER00209"/>
</dbReference>
<evidence type="ECO:0000256" key="10">
    <source>
        <dbReference type="RuleBase" id="RU367135"/>
    </source>
</evidence>
<evidence type="ECO:0000256" key="7">
    <source>
        <dbReference type="ARBA" id="ARBA00022840"/>
    </source>
</evidence>
<dbReference type="InterPro" id="IPR004308">
    <property type="entry name" value="GCS"/>
</dbReference>
<proteinExistence type="inferred from homology"/>
<evidence type="ECO:0000256" key="1">
    <source>
        <dbReference type="ARBA" id="ARBA00005006"/>
    </source>
</evidence>
<evidence type="ECO:0000256" key="4">
    <source>
        <dbReference type="ARBA" id="ARBA00022598"/>
    </source>
</evidence>
<dbReference type="GO" id="GO:0006750">
    <property type="term" value="P:glutathione biosynthetic process"/>
    <property type="evidence" value="ECO:0007669"/>
    <property type="project" value="UniProtKB-UniRule"/>
</dbReference>
<dbReference type="Proteomes" id="UP000759131">
    <property type="component" value="Unassembled WGS sequence"/>
</dbReference>
<evidence type="ECO:0000256" key="2">
    <source>
        <dbReference type="ARBA" id="ARBA00008100"/>
    </source>
</evidence>
<dbReference type="EMBL" id="OC854880">
    <property type="protein sequence ID" value="CAD7620676.1"/>
    <property type="molecule type" value="Genomic_DNA"/>
</dbReference>
<dbReference type="InterPro" id="IPR014746">
    <property type="entry name" value="Gln_synth/guanido_kin_cat_dom"/>
</dbReference>
<comment type="catalytic activity">
    <reaction evidence="10">
        <text>L-cysteine + L-glutamate + ATP = gamma-L-glutamyl-L-cysteine + ADP + phosphate + H(+)</text>
        <dbReference type="Rhea" id="RHEA:13285"/>
        <dbReference type="ChEBI" id="CHEBI:15378"/>
        <dbReference type="ChEBI" id="CHEBI:29985"/>
        <dbReference type="ChEBI" id="CHEBI:30616"/>
        <dbReference type="ChEBI" id="CHEBI:35235"/>
        <dbReference type="ChEBI" id="CHEBI:43474"/>
        <dbReference type="ChEBI" id="CHEBI:58173"/>
        <dbReference type="ChEBI" id="CHEBI:456216"/>
        <dbReference type="EC" id="6.3.2.2"/>
    </reaction>
</comment>
<dbReference type="GO" id="GO:0005524">
    <property type="term" value="F:ATP binding"/>
    <property type="evidence" value="ECO:0007669"/>
    <property type="project" value="UniProtKB-UniRule"/>
</dbReference>
<organism evidence="11">
    <name type="scientific">Medioppia subpectinata</name>
    <dbReference type="NCBI Taxonomy" id="1979941"/>
    <lineage>
        <taxon>Eukaryota</taxon>
        <taxon>Metazoa</taxon>
        <taxon>Ecdysozoa</taxon>
        <taxon>Arthropoda</taxon>
        <taxon>Chelicerata</taxon>
        <taxon>Arachnida</taxon>
        <taxon>Acari</taxon>
        <taxon>Acariformes</taxon>
        <taxon>Sarcoptiformes</taxon>
        <taxon>Oribatida</taxon>
        <taxon>Brachypylina</taxon>
        <taxon>Oppioidea</taxon>
        <taxon>Oppiidae</taxon>
        <taxon>Medioppia</taxon>
    </lineage>
</organism>
<dbReference type="EC" id="6.3.2.2" evidence="3 10"/>
<dbReference type="AlphaFoldDB" id="A0A7R9KF90"/>
<reference evidence="11" key="1">
    <citation type="submission" date="2020-11" db="EMBL/GenBank/DDBJ databases">
        <authorList>
            <person name="Tran Van P."/>
        </authorList>
    </citation>
    <scope>NUCLEOTIDE SEQUENCE</scope>
</reference>